<sequence>MSLVWSLFKKRKGEGGEELAVCSICDKSFRVPKSRTTTNLLAHLRMFHKEQLEKTPTSSKPVLEEPMDAQPKLDDMFKRKLSAPVKDNIHKKVVHFIASGSLPLSIVSLDSFRDLVQTLNPSYTPPGRKKLLSMMRSEVNDYDDSLKDILSRSEISIAITCDAWSSYNANCSLLAITAHVSGRTLQERTNLILDCVPLNESHTAAYVEEKIRGSFDRLGIDMSTVTYFVADGASVMRAAAANLNLKYVQCSAHVINLAARAALELDDVKLVLQKVKKIVTRLNRSGKVKIAYKRFLQEANLPISLPSTDCPTRWGSTFAMICDVLNSLPAVESLLCFLKMTPFEREEVKLLEAVRIFLEPLNTMTKQVCFQSSCVSMYIPVGKILIASVRQYVHFFISRKDRRNIVMHLETVWLPKERLVVSSPELDFERPPSPDTFTSRKDTPVWNFLTETKDADTTELGTKEDEIEVEIKQYMIALKRARPQFETDPLEWWRVHQTQFPRISNSVSQYLVCPATSVDCERLFSLAGAIYGNKRRGSLKGETARLLLMLKAKRNADVGRVSKGWSPAEVKRYALPMEMEDVYSDDELECGFSSAGDETPSSDDEKEMEPSTSADQTH</sequence>
<evidence type="ECO:0000256" key="6">
    <source>
        <dbReference type="ARBA" id="ARBA00023125"/>
    </source>
</evidence>
<dbReference type="WBParaSite" id="HPBE_0000777301-mRNA-1">
    <property type="protein sequence ID" value="HPBE_0000777301-mRNA-1"/>
    <property type="gene ID" value="HPBE_0000777301"/>
</dbReference>
<accession>A0A183FKS1</accession>
<feature type="region of interest" description="Disordered" evidence="10">
    <location>
        <begin position="589"/>
        <end position="618"/>
    </location>
</feature>
<dbReference type="AlphaFoldDB" id="A0A183FKS1"/>
<evidence type="ECO:0000256" key="7">
    <source>
        <dbReference type="ARBA" id="ARBA00023163"/>
    </source>
</evidence>
<evidence type="ECO:0000256" key="8">
    <source>
        <dbReference type="ARBA" id="ARBA00023242"/>
    </source>
</evidence>
<evidence type="ECO:0000256" key="2">
    <source>
        <dbReference type="ARBA" id="ARBA00022723"/>
    </source>
</evidence>
<dbReference type="InterPro" id="IPR008906">
    <property type="entry name" value="HATC_C_dom"/>
</dbReference>
<name>A0A183FKS1_HELPZ</name>
<keyword evidence="7" id="KW-0804">Transcription</keyword>
<keyword evidence="5" id="KW-0805">Transcription regulation</keyword>
<evidence type="ECO:0000259" key="11">
    <source>
        <dbReference type="PROSITE" id="PS50808"/>
    </source>
</evidence>
<keyword evidence="13" id="KW-1185">Reference proteome</keyword>
<dbReference type="GO" id="GO:0046983">
    <property type="term" value="F:protein dimerization activity"/>
    <property type="evidence" value="ECO:0007669"/>
    <property type="project" value="InterPro"/>
</dbReference>
<dbReference type="SUPFAM" id="SSF140996">
    <property type="entry name" value="Hermes dimerisation domain"/>
    <property type="match status" value="1"/>
</dbReference>
<feature type="domain" description="BED-type" evidence="11">
    <location>
        <begin position="1"/>
        <end position="55"/>
    </location>
</feature>
<dbReference type="InterPro" id="IPR052035">
    <property type="entry name" value="ZnF_BED_domain_contain"/>
</dbReference>
<dbReference type="OrthoDB" id="5871050at2759"/>
<keyword evidence="8" id="KW-0539">Nucleus</keyword>
<reference evidence="12 13" key="1">
    <citation type="submission" date="2018-11" db="EMBL/GenBank/DDBJ databases">
        <authorList>
            <consortium name="Pathogen Informatics"/>
        </authorList>
    </citation>
    <scope>NUCLEOTIDE SEQUENCE [LARGE SCALE GENOMIC DNA]</scope>
</reference>
<keyword evidence="6" id="KW-0238">DNA-binding</keyword>
<keyword evidence="4" id="KW-0862">Zinc</keyword>
<evidence type="ECO:0000313" key="12">
    <source>
        <dbReference type="EMBL" id="VDO73589.1"/>
    </source>
</evidence>
<dbReference type="PANTHER" id="PTHR46481">
    <property type="entry name" value="ZINC FINGER BED DOMAIN-CONTAINING PROTEIN 4"/>
    <property type="match status" value="1"/>
</dbReference>
<evidence type="ECO:0000256" key="1">
    <source>
        <dbReference type="ARBA" id="ARBA00004123"/>
    </source>
</evidence>
<dbReference type="Proteomes" id="UP000050761">
    <property type="component" value="Unassembled WGS sequence"/>
</dbReference>
<keyword evidence="2" id="KW-0479">Metal-binding</keyword>
<reference evidence="14" key="2">
    <citation type="submission" date="2019-09" db="UniProtKB">
        <authorList>
            <consortium name="WormBaseParasite"/>
        </authorList>
    </citation>
    <scope>IDENTIFICATION</scope>
</reference>
<evidence type="ECO:0000256" key="10">
    <source>
        <dbReference type="SAM" id="MobiDB-lite"/>
    </source>
</evidence>
<dbReference type="SUPFAM" id="SSF53098">
    <property type="entry name" value="Ribonuclease H-like"/>
    <property type="match status" value="1"/>
</dbReference>
<dbReference type="PANTHER" id="PTHR46481:SF10">
    <property type="entry name" value="ZINC FINGER BED DOMAIN-CONTAINING PROTEIN 39"/>
    <property type="match status" value="1"/>
</dbReference>
<gene>
    <name evidence="12" type="ORF">HPBE_LOCUS7774</name>
</gene>
<dbReference type="SMART" id="SM00614">
    <property type="entry name" value="ZnF_BED"/>
    <property type="match status" value="1"/>
</dbReference>
<dbReference type="Pfam" id="PF02892">
    <property type="entry name" value="zf-BED"/>
    <property type="match status" value="1"/>
</dbReference>
<evidence type="ECO:0000256" key="4">
    <source>
        <dbReference type="ARBA" id="ARBA00022833"/>
    </source>
</evidence>
<dbReference type="SUPFAM" id="SSF57667">
    <property type="entry name" value="beta-beta-alpha zinc fingers"/>
    <property type="match status" value="1"/>
</dbReference>
<dbReference type="PROSITE" id="PS50808">
    <property type="entry name" value="ZF_BED"/>
    <property type="match status" value="1"/>
</dbReference>
<keyword evidence="3 9" id="KW-0863">Zinc-finger</keyword>
<evidence type="ECO:0000313" key="13">
    <source>
        <dbReference type="Proteomes" id="UP000050761"/>
    </source>
</evidence>
<accession>A0A3P7Y9T9</accession>
<protein>
    <submittedName>
        <fullName evidence="14">BED-type domain-containing protein</fullName>
    </submittedName>
</protein>
<dbReference type="InterPro" id="IPR036236">
    <property type="entry name" value="Znf_C2H2_sf"/>
</dbReference>
<dbReference type="InterPro" id="IPR012337">
    <property type="entry name" value="RNaseH-like_sf"/>
</dbReference>
<dbReference type="InterPro" id="IPR003656">
    <property type="entry name" value="Znf_BED"/>
</dbReference>
<evidence type="ECO:0000256" key="5">
    <source>
        <dbReference type="ARBA" id="ARBA00023015"/>
    </source>
</evidence>
<dbReference type="Pfam" id="PF05699">
    <property type="entry name" value="Dimer_Tnp_hAT"/>
    <property type="match status" value="1"/>
</dbReference>
<dbReference type="EMBL" id="UZAH01025971">
    <property type="protein sequence ID" value="VDO73589.1"/>
    <property type="molecule type" value="Genomic_DNA"/>
</dbReference>
<organism evidence="13 14">
    <name type="scientific">Heligmosomoides polygyrus</name>
    <name type="common">Parasitic roundworm</name>
    <dbReference type="NCBI Taxonomy" id="6339"/>
    <lineage>
        <taxon>Eukaryota</taxon>
        <taxon>Metazoa</taxon>
        <taxon>Ecdysozoa</taxon>
        <taxon>Nematoda</taxon>
        <taxon>Chromadorea</taxon>
        <taxon>Rhabditida</taxon>
        <taxon>Rhabditina</taxon>
        <taxon>Rhabditomorpha</taxon>
        <taxon>Strongyloidea</taxon>
        <taxon>Heligmosomidae</taxon>
        <taxon>Heligmosomoides</taxon>
    </lineage>
</organism>
<dbReference type="GO" id="GO:0008270">
    <property type="term" value="F:zinc ion binding"/>
    <property type="evidence" value="ECO:0007669"/>
    <property type="project" value="UniProtKB-KW"/>
</dbReference>
<evidence type="ECO:0000313" key="14">
    <source>
        <dbReference type="WBParaSite" id="HPBE_0000777301-mRNA-1"/>
    </source>
</evidence>
<dbReference type="GO" id="GO:0005634">
    <property type="term" value="C:nucleus"/>
    <property type="evidence" value="ECO:0007669"/>
    <property type="project" value="UniProtKB-SubCell"/>
</dbReference>
<dbReference type="GO" id="GO:0009791">
    <property type="term" value="P:post-embryonic development"/>
    <property type="evidence" value="ECO:0007669"/>
    <property type="project" value="UniProtKB-ARBA"/>
</dbReference>
<comment type="subcellular location">
    <subcellularLocation>
        <location evidence="1">Nucleus</location>
    </subcellularLocation>
</comment>
<evidence type="ECO:0000256" key="9">
    <source>
        <dbReference type="PROSITE-ProRule" id="PRU00027"/>
    </source>
</evidence>
<proteinExistence type="predicted"/>
<evidence type="ECO:0000256" key="3">
    <source>
        <dbReference type="ARBA" id="ARBA00022771"/>
    </source>
</evidence>
<dbReference type="GO" id="GO:0003677">
    <property type="term" value="F:DNA binding"/>
    <property type="evidence" value="ECO:0007669"/>
    <property type="project" value="UniProtKB-KW"/>
</dbReference>